<dbReference type="AlphaFoldDB" id="A0A246JM76"/>
<reference evidence="2 3" key="1">
    <citation type="journal article" date="2008" name="Int. J. Syst. Evol. Microbiol.">
        <title>Description of Roseateles aquatilis sp. nov. and Roseateles terrae sp. nov., in the class Betaproteobacteria, and emended description of the genus Roseateles.</title>
        <authorList>
            <person name="Gomila M."/>
            <person name="Bowien B."/>
            <person name="Falsen E."/>
            <person name="Moore E.R."/>
            <person name="Lalucat J."/>
        </authorList>
    </citation>
    <scope>NUCLEOTIDE SEQUENCE [LARGE SCALE GENOMIC DNA]</scope>
    <source>
        <strain evidence="2 3">CCUG 48205</strain>
    </source>
</reference>
<proteinExistence type="predicted"/>
<dbReference type="EMBL" id="NIOF01000001">
    <property type="protein sequence ID" value="OWQ93289.1"/>
    <property type="molecule type" value="Genomic_DNA"/>
</dbReference>
<evidence type="ECO:0000256" key="1">
    <source>
        <dbReference type="SAM" id="MobiDB-lite"/>
    </source>
</evidence>
<keyword evidence="3" id="KW-1185">Reference proteome</keyword>
<dbReference type="Proteomes" id="UP000197468">
    <property type="component" value="Unassembled WGS sequence"/>
</dbReference>
<organism evidence="2 3">
    <name type="scientific">Roseateles aquatilis</name>
    <dbReference type="NCBI Taxonomy" id="431061"/>
    <lineage>
        <taxon>Bacteria</taxon>
        <taxon>Pseudomonadati</taxon>
        <taxon>Pseudomonadota</taxon>
        <taxon>Betaproteobacteria</taxon>
        <taxon>Burkholderiales</taxon>
        <taxon>Sphaerotilaceae</taxon>
        <taxon>Roseateles</taxon>
    </lineage>
</organism>
<feature type="compositionally biased region" description="Basic residues" evidence="1">
    <location>
        <begin position="95"/>
        <end position="106"/>
    </location>
</feature>
<name>A0A246JM76_9BURK</name>
<evidence type="ECO:0000313" key="3">
    <source>
        <dbReference type="Proteomes" id="UP000197468"/>
    </source>
</evidence>
<evidence type="ECO:0000313" key="2">
    <source>
        <dbReference type="EMBL" id="OWQ93289.1"/>
    </source>
</evidence>
<protein>
    <submittedName>
        <fullName evidence="2">Uncharacterized protein</fullName>
    </submittedName>
</protein>
<gene>
    <name evidence="2" type="ORF">CDN99_02020</name>
</gene>
<accession>A0A246JM76</accession>
<sequence length="106" mass="11409">MAGSPAQAWPPQLTSTWARPGPARLGSAWLGLAWLGLAWLGPDRIALSRAVSGRPTRDRPARPPRTGIESAACCRSSRPPVIGRSTTPRRVGGPKPRHSRCTRPTR</sequence>
<feature type="region of interest" description="Disordered" evidence="1">
    <location>
        <begin position="50"/>
        <end position="106"/>
    </location>
</feature>
<comment type="caution">
    <text evidence="2">The sequence shown here is derived from an EMBL/GenBank/DDBJ whole genome shotgun (WGS) entry which is preliminary data.</text>
</comment>